<evidence type="ECO:0000313" key="3">
    <source>
        <dbReference type="EMBL" id="GAA1763434.1"/>
    </source>
</evidence>
<dbReference type="Proteomes" id="UP001501475">
    <property type="component" value="Unassembled WGS sequence"/>
</dbReference>
<dbReference type="InterPro" id="IPR036397">
    <property type="entry name" value="RNaseH_sf"/>
</dbReference>
<comment type="caution">
    <text evidence="3">The sequence shown here is derived from an EMBL/GenBank/DDBJ whole genome shotgun (WGS) entry which is preliminary data.</text>
</comment>
<reference evidence="3 4" key="1">
    <citation type="journal article" date="2019" name="Int. J. Syst. Evol. Microbiol.">
        <title>The Global Catalogue of Microorganisms (GCM) 10K type strain sequencing project: providing services to taxonomists for standard genome sequencing and annotation.</title>
        <authorList>
            <consortium name="The Broad Institute Genomics Platform"/>
            <consortium name="The Broad Institute Genome Sequencing Center for Infectious Disease"/>
            <person name="Wu L."/>
            <person name="Ma J."/>
        </authorList>
    </citation>
    <scope>NUCLEOTIDE SEQUENCE [LARGE SCALE GENOMIC DNA]</scope>
    <source>
        <strain evidence="3 4">JCM 15591</strain>
    </source>
</reference>
<sequence>MLRATVEVHVGARILTNRGVAVITELDRHGVRLKDSTGHTYFTAFTELEAREITGNGVEALHASLLPWFAQLPEDVQATALFRQECVMEAKTGFRTGLAELAQPGEPFWPFGESYGLSLTKRYEAMSKVISFERSVNRAIMQRVYDGELKSPTVAPRTLLRWDTLWCKEGLAGLVDGRSLRDRQGFDALDASFRRIAEEQFRHFDGRHSAVSRNEIERRIRLQMKQEGIDVGNLPERLMEEYLSHHWRALGRTTRAHKSRSLRKVSGHESFAAQHPSACCTDITRGDNLIWDPIQDRPVSVEIGSMLSISTRVVTAMRLFPRSANGVDVGLLLYDTMREQSMLVESGPDGPTIDDWRWVGVPESLDFSGNPVHSGRRRATKASCSIIGEHRSPAVTPSTVRSDHGSIYVGKHFRSLLEQFGITLQLSRGKKPSDNPHIERLHETYQRFYQQSPSFKGRGVYERGSWVGVVADEPMCTAEKYLTDFQRFLTLDYHRQPHDGLVLPGAPGIRLTPLEYWDALATTTGRVTIPVHPDLIYQFLPIIWLAPGHAGVEFKNLTYDDEVLEEFREVRKGTFREQDGAIPFHHDPRDMTRVWFRHPDTDRIHEIGWRGRHLIDAPLVDVLVDRVNHRIKERGGNRVLKKRTVMLQIIDEIGDLTTPKGNDESRAQLSAAYIRWGQAQRDHAEVAEAHHILDHARRSNVLRLLTACVAGGDDPGADAQPDAESRVDQPWPDYRQMMV</sequence>
<name>A0ABN2KSV0_9MICO</name>
<dbReference type="PROSITE" id="PS50994">
    <property type="entry name" value="INTEGRASE"/>
    <property type="match status" value="1"/>
</dbReference>
<accession>A0ABN2KSV0</accession>
<evidence type="ECO:0000313" key="4">
    <source>
        <dbReference type="Proteomes" id="UP001501475"/>
    </source>
</evidence>
<protein>
    <recommendedName>
        <fullName evidence="2">Integrase catalytic domain-containing protein</fullName>
    </recommendedName>
</protein>
<dbReference type="Gene3D" id="3.30.420.10">
    <property type="entry name" value="Ribonuclease H-like superfamily/Ribonuclease H"/>
    <property type="match status" value="1"/>
</dbReference>
<evidence type="ECO:0000256" key="1">
    <source>
        <dbReference type="SAM" id="MobiDB-lite"/>
    </source>
</evidence>
<keyword evidence="4" id="KW-1185">Reference proteome</keyword>
<dbReference type="EMBL" id="BAAAPN010000052">
    <property type="protein sequence ID" value="GAA1763434.1"/>
    <property type="molecule type" value="Genomic_DNA"/>
</dbReference>
<organism evidence="3 4">
    <name type="scientific">Nostocoides vanveenii</name>
    <dbReference type="NCBI Taxonomy" id="330835"/>
    <lineage>
        <taxon>Bacteria</taxon>
        <taxon>Bacillati</taxon>
        <taxon>Actinomycetota</taxon>
        <taxon>Actinomycetes</taxon>
        <taxon>Micrococcales</taxon>
        <taxon>Intrasporangiaceae</taxon>
        <taxon>Nostocoides</taxon>
    </lineage>
</organism>
<dbReference type="SUPFAM" id="SSF53098">
    <property type="entry name" value="Ribonuclease H-like"/>
    <property type="match status" value="1"/>
</dbReference>
<evidence type="ECO:0000259" key="2">
    <source>
        <dbReference type="PROSITE" id="PS50994"/>
    </source>
</evidence>
<proteinExistence type="predicted"/>
<feature type="domain" description="Integrase catalytic" evidence="2">
    <location>
        <begin position="397"/>
        <end position="521"/>
    </location>
</feature>
<dbReference type="InterPro" id="IPR012337">
    <property type="entry name" value="RNaseH-like_sf"/>
</dbReference>
<gene>
    <name evidence="3" type="ORF">GCM10009810_23290</name>
</gene>
<dbReference type="RefSeq" id="WP_344066389.1">
    <property type="nucleotide sequence ID" value="NZ_BAAAPN010000052.1"/>
</dbReference>
<dbReference type="InterPro" id="IPR001584">
    <property type="entry name" value="Integrase_cat-core"/>
</dbReference>
<feature type="region of interest" description="Disordered" evidence="1">
    <location>
        <begin position="713"/>
        <end position="739"/>
    </location>
</feature>